<proteinExistence type="predicted"/>
<dbReference type="EMBL" id="CAJVPJ010002967">
    <property type="protein sequence ID" value="CAG8632450.1"/>
    <property type="molecule type" value="Genomic_DNA"/>
</dbReference>
<comment type="caution">
    <text evidence="2">The sequence shown here is derived from an EMBL/GenBank/DDBJ whole genome shotgun (WGS) entry which is preliminary data.</text>
</comment>
<gene>
    <name evidence="2" type="ORF">POCULU_LOCUS8966</name>
</gene>
<dbReference type="AlphaFoldDB" id="A0A9N9GWV8"/>
<accession>A0A9N9GWV8</accession>
<sequence>LIYDILNNAAGVSKGSKEKQLIVIHGLLSGQKIVDGRPRQIRTNSHYELKGEKALANQSETNKCERSTSMWRELVNNTTKQINFVEYKSILGSKCKVRGRTKRKRLSNAEMTNAIARTSVQEREKELLSQFAVVLNERKEIQETAQITGKSRNSSHFSPRYLFEAVFLIRSSALMVLQNHSGISTEDITVPSSIVNEEMSEEPKTTKRKAAPK</sequence>
<evidence type="ECO:0000313" key="2">
    <source>
        <dbReference type="EMBL" id="CAG8632450.1"/>
    </source>
</evidence>
<reference evidence="2" key="1">
    <citation type="submission" date="2021-06" db="EMBL/GenBank/DDBJ databases">
        <authorList>
            <person name="Kallberg Y."/>
            <person name="Tangrot J."/>
            <person name="Rosling A."/>
        </authorList>
    </citation>
    <scope>NUCLEOTIDE SEQUENCE</scope>
    <source>
        <strain evidence="2">IA702</strain>
    </source>
</reference>
<name>A0A9N9GWV8_9GLOM</name>
<evidence type="ECO:0000256" key="1">
    <source>
        <dbReference type="SAM" id="MobiDB-lite"/>
    </source>
</evidence>
<organism evidence="2 3">
    <name type="scientific">Paraglomus occultum</name>
    <dbReference type="NCBI Taxonomy" id="144539"/>
    <lineage>
        <taxon>Eukaryota</taxon>
        <taxon>Fungi</taxon>
        <taxon>Fungi incertae sedis</taxon>
        <taxon>Mucoromycota</taxon>
        <taxon>Glomeromycotina</taxon>
        <taxon>Glomeromycetes</taxon>
        <taxon>Paraglomerales</taxon>
        <taxon>Paraglomeraceae</taxon>
        <taxon>Paraglomus</taxon>
    </lineage>
</organism>
<protein>
    <submittedName>
        <fullName evidence="2">9038_t:CDS:1</fullName>
    </submittedName>
</protein>
<evidence type="ECO:0000313" key="3">
    <source>
        <dbReference type="Proteomes" id="UP000789572"/>
    </source>
</evidence>
<feature type="non-terminal residue" evidence="2">
    <location>
        <position position="213"/>
    </location>
</feature>
<keyword evidence="3" id="KW-1185">Reference proteome</keyword>
<feature type="non-terminal residue" evidence="2">
    <location>
        <position position="1"/>
    </location>
</feature>
<feature type="region of interest" description="Disordered" evidence="1">
    <location>
        <begin position="194"/>
        <end position="213"/>
    </location>
</feature>
<dbReference type="Proteomes" id="UP000789572">
    <property type="component" value="Unassembled WGS sequence"/>
</dbReference>